<dbReference type="GO" id="GO:0051259">
    <property type="term" value="P:protein complex oligomerization"/>
    <property type="evidence" value="ECO:0000318"/>
    <property type="project" value="GO_Central"/>
</dbReference>
<dbReference type="AlphaFoldDB" id="A0A2K1YVS2"/>
<feature type="domain" description="SHSP" evidence="4">
    <location>
        <begin position="20"/>
        <end position="135"/>
    </location>
</feature>
<reference evidence="5 6" key="1">
    <citation type="journal article" date="2006" name="Science">
        <title>The genome of black cottonwood, Populus trichocarpa (Torr. &amp; Gray).</title>
        <authorList>
            <person name="Tuskan G.A."/>
            <person name="Difazio S."/>
            <person name="Jansson S."/>
            <person name="Bohlmann J."/>
            <person name="Grigoriev I."/>
            <person name="Hellsten U."/>
            <person name="Putnam N."/>
            <person name="Ralph S."/>
            <person name="Rombauts S."/>
            <person name="Salamov A."/>
            <person name="Schein J."/>
            <person name="Sterck L."/>
            <person name="Aerts A."/>
            <person name="Bhalerao R.R."/>
            <person name="Bhalerao R.P."/>
            <person name="Blaudez D."/>
            <person name="Boerjan W."/>
            <person name="Brun A."/>
            <person name="Brunner A."/>
            <person name="Busov V."/>
            <person name="Campbell M."/>
            <person name="Carlson J."/>
            <person name="Chalot M."/>
            <person name="Chapman J."/>
            <person name="Chen G.L."/>
            <person name="Cooper D."/>
            <person name="Coutinho P.M."/>
            <person name="Couturier J."/>
            <person name="Covert S."/>
            <person name="Cronk Q."/>
            <person name="Cunningham R."/>
            <person name="Davis J."/>
            <person name="Degroeve S."/>
            <person name="Dejardin A."/>
            <person name="Depamphilis C."/>
            <person name="Detter J."/>
            <person name="Dirks B."/>
            <person name="Dubchak I."/>
            <person name="Duplessis S."/>
            <person name="Ehlting J."/>
            <person name="Ellis B."/>
            <person name="Gendler K."/>
            <person name="Goodstein D."/>
            <person name="Gribskov M."/>
            <person name="Grimwood J."/>
            <person name="Groover A."/>
            <person name="Gunter L."/>
            <person name="Hamberger B."/>
            <person name="Heinze B."/>
            <person name="Helariutta Y."/>
            <person name="Henrissat B."/>
            <person name="Holligan D."/>
            <person name="Holt R."/>
            <person name="Huang W."/>
            <person name="Islam-Faridi N."/>
            <person name="Jones S."/>
            <person name="Jones-Rhoades M."/>
            <person name="Jorgensen R."/>
            <person name="Joshi C."/>
            <person name="Kangasjarvi J."/>
            <person name="Karlsson J."/>
            <person name="Kelleher C."/>
            <person name="Kirkpatrick R."/>
            <person name="Kirst M."/>
            <person name="Kohler A."/>
            <person name="Kalluri U."/>
            <person name="Larimer F."/>
            <person name="Leebens-Mack J."/>
            <person name="Leple J.C."/>
            <person name="Locascio P."/>
            <person name="Lou Y."/>
            <person name="Lucas S."/>
            <person name="Martin F."/>
            <person name="Montanini B."/>
            <person name="Napoli C."/>
            <person name="Nelson D.R."/>
            <person name="Nelson C."/>
            <person name="Nieminen K."/>
            <person name="Nilsson O."/>
            <person name="Pereda V."/>
            <person name="Peter G."/>
            <person name="Philippe R."/>
            <person name="Pilate G."/>
            <person name="Poliakov A."/>
            <person name="Razumovskaya J."/>
            <person name="Richardson P."/>
            <person name="Rinaldi C."/>
            <person name="Ritland K."/>
            <person name="Rouze P."/>
            <person name="Ryaboy D."/>
            <person name="Schmutz J."/>
            <person name="Schrader J."/>
            <person name="Segerman B."/>
            <person name="Shin H."/>
            <person name="Siddiqui A."/>
            <person name="Sterky F."/>
            <person name="Terry A."/>
            <person name="Tsai C.J."/>
            <person name="Uberbacher E."/>
            <person name="Unneberg P."/>
            <person name="Vahala J."/>
            <person name="Wall K."/>
            <person name="Wessler S."/>
            <person name="Yang G."/>
            <person name="Yin T."/>
            <person name="Douglas C."/>
            <person name="Marra M."/>
            <person name="Sandberg G."/>
            <person name="Van de Peer Y."/>
            <person name="Rokhsar D."/>
        </authorList>
    </citation>
    <scope>NUCLEOTIDE SEQUENCE [LARGE SCALE GENOMIC DNA]</scope>
    <source>
        <strain evidence="6">cv. Nisqually</strain>
    </source>
</reference>
<dbReference type="Gene3D" id="2.60.40.790">
    <property type="match status" value="1"/>
</dbReference>
<dbReference type="GO" id="GO:0009651">
    <property type="term" value="P:response to salt stress"/>
    <property type="evidence" value="ECO:0000318"/>
    <property type="project" value="GO_Central"/>
</dbReference>
<dbReference type="EMBL" id="CM009299">
    <property type="protein sequence ID" value="PNT17128.1"/>
    <property type="molecule type" value="Genomic_DNA"/>
</dbReference>
<evidence type="ECO:0000313" key="5">
    <source>
        <dbReference type="EMBL" id="PNT17128.1"/>
    </source>
</evidence>
<dbReference type="PANTHER" id="PTHR11527">
    <property type="entry name" value="HEAT-SHOCK PROTEIN 20 FAMILY MEMBER"/>
    <property type="match status" value="1"/>
</dbReference>
<dbReference type="InParanoid" id="A0A2K1YVS2"/>
<dbReference type="PROSITE" id="PS01031">
    <property type="entry name" value="SHSP"/>
    <property type="match status" value="1"/>
</dbReference>
<dbReference type="Pfam" id="PF00011">
    <property type="entry name" value="HSP20"/>
    <property type="match status" value="1"/>
</dbReference>
<accession>A0A2K1YVS2</accession>
<proteinExistence type="inferred from homology"/>
<comment type="similarity">
    <text evidence="2 3">Belongs to the small heat shock protein (HSP20) family.</text>
</comment>
<evidence type="ECO:0000256" key="1">
    <source>
        <dbReference type="ARBA" id="ARBA00023016"/>
    </source>
</evidence>
<dbReference type="InterPro" id="IPR008978">
    <property type="entry name" value="HSP20-like_chaperone"/>
</dbReference>
<name>A0A2K1YVS2_POPTR</name>
<evidence type="ECO:0000256" key="2">
    <source>
        <dbReference type="PROSITE-ProRule" id="PRU00285"/>
    </source>
</evidence>
<dbReference type="InterPro" id="IPR002068">
    <property type="entry name" value="A-crystallin/Hsp20_dom"/>
</dbReference>
<sequence>MSLLHSLLNQNSLFDPFRGFLIENSETQMDWKETPHAHVFEIDLPGLTKEDVKIEVHEGTVLQISTAERKEEAEEKGEKWHCKERSRGGFSRRFRLPENAKLDEIKASMHDGVLVVTVPKDELKTKPKNKAVEISGDDGEKHVSRGLGRFVCCKA</sequence>
<dbReference type="Gramene" id="Potri.010G175200.1.v4.1">
    <property type="protein sequence ID" value="Potri.010G175200.1.v4.1"/>
    <property type="gene ID" value="Potri.010G175200.v4.1"/>
</dbReference>
<protein>
    <recommendedName>
        <fullName evidence="4">SHSP domain-containing protein</fullName>
    </recommendedName>
</protein>
<dbReference type="GO" id="GO:0009408">
    <property type="term" value="P:response to heat"/>
    <property type="evidence" value="ECO:0000318"/>
    <property type="project" value="GO_Central"/>
</dbReference>
<dbReference type="OMA" id="TWHCRER"/>
<evidence type="ECO:0000256" key="3">
    <source>
        <dbReference type="RuleBase" id="RU003616"/>
    </source>
</evidence>
<dbReference type="GO" id="GO:0042542">
    <property type="term" value="P:response to hydrogen peroxide"/>
    <property type="evidence" value="ECO:0000318"/>
    <property type="project" value="GO_Central"/>
</dbReference>
<evidence type="ECO:0000313" key="6">
    <source>
        <dbReference type="Proteomes" id="UP000006729"/>
    </source>
</evidence>
<dbReference type="SUPFAM" id="SSF49764">
    <property type="entry name" value="HSP20-like chaperones"/>
    <property type="match status" value="1"/>
</dbReference>
<dbReference type="GO" id="GO:0051082">
    <property type="term" value="F:unfolded protein binding"/>
    <property type="evidence" value="ECO:0000318"/>
    <property type="project" value="GO_Central"/>
</dbReference>
<organism evidence="5 6">
    <name type="scientific">Populus trichocarpa</name>
    <name type="common">Western balsam poplar</name>
    <name type="synonym">Populus balsamifera subsp. trichocarpa</name>
    <dbReference type="NCBI Taxonomy" id="3694"/>
    <lineage>
        <taxon>Eukaryota</taxon>
        <taxon>Viridiplantae</taxon>
        <taxon>Streptophyta</taxon>
        <taxon>Embryophyta</taxon>
        <taxon>Tracheophyta</taxon>
        <taxon>Spermatophyta</taxon>
        <taxon>Magnoliopsida</taxon>
        <taxon>eudicotyledons</taxon>
        <taxon>Gunneridae</taxon>
        <taxon>Pentapetalae</taxon>
        <taxon>rosids</taxon>
        <taxon>fabids</taxon>
        <taxon>Malpighiales</taxon>
        <taxon>Salicaceae</taxon>
        <taxon>Saliceae</taxon>
        <taxon>Populus</taxon>
    </lineage>
</organism>
<keyword evidence="6" id="KW-1185">Reference proteome</keyword>
<keyword evidence="1" id="KW-0346">Stress response</keyword>
<gene>
    <name evidence="5" type="ORF">POPTR_010G175200</name>
</gene>
<dbReference type="STRING" id="3694.A0A2K1YVS2"/>
<dbReference type="Proteomes" id="UP000006729">
    <property type="component" value="Chromosome 10"/>
</dbReference>
<evidence type="ECO:0000259" key="4">
    <source>
        <dbReference type="PROSITE" id="PS01031"/>
    </source>
</evidence>
<dbReference type="CDD" id="cd06472">
    <property type="entry name" value="ACD_ScHsp26_like"/>
    <property type="match status" value="1"/>
</dbReference>
<dbReference type="InterPro" id="IPR031107">
    <property type="entry name" value="Small_HSP"/>
</dbReference>
<dbReference type="GO" id="GO:0006457">
    <property type="term" value="P:protein folding"/>
    <property type="evidence" value="ECO:0000318"/>
    <property type="project" value="GO_Central"/>
</dbReference>
<dbReference type="OrthoDB" id="1431247at2759"/>
<dbReference type="SMR" id="A0A2K1YVS2"/>